<evidence type="ECO:0000313" key="3">
    <source>
        <dbReference type="EMBL" id="MDI6451732.1"/>
    </source>
</evidence>
<dbReference type="GO" id="GO:0016799">
    <property type="term" value="F:hydrolase activity, hydrolyzing N-glycosyl compounds"/>
    <property type="evidence" value="ECO:0007669"/>
    <property type="project" value="InterPro"/>
</dbReference>
<keyword evidence="4" id="KW-1185">Reference proteome</keyword>
<evidence type="ECO:0000259" key="2">
    <source>
        <dbReference type="PROSITE" id="PS50093"/>
    </source>
</evidence>
<dbReference type="PROSITE" id="PS50093">
    <property type="entry name" value="PKD"/>
    <property type="match status" value="1"/>
</dbReference>
<keyword evidence="1" id="KW-0732">Signal</keyword>
<feature type="signal peptide" evidence="1">
    <location>
        <begin position="1"/>
        <end position="29"/>
    </location>
</feature>
<dbReference type="Gene3D" id="2.60.40.10">
    <property type="entry name" value="Immunoglobulins"/>
    <property type="match status" value="1"/>
</dbReference>
<gene>
    <name evidence="3" type="ORF">QJ522_21910</name>
</gene>
<dbReference type="Proteomes" id="UP001431776">
    <property type="component" value="Unassembled WGS sequence"/>
</dbReference>
<accession>A0AAW6U1G1</accession>
<name>A0AAW6U1G1_9BACT</name>
<dbReference type="InterPro" id="IPR035986">
    <property type="entry name" value="PKD_dom_sf"/>
</dbReference>
<dbReference type="RefSeq" id="WP_349247140.1">
    <property type="nucleotide sequence ID" value="NZ_JASCXX010000050.1"/>
</dbReference>
<dbReference type="SUPFAM" id="SSF49299">
    <property type="entry name" value="PKD domain"/>
    <property type="match status" value="1"/>
</dbReference>
<dbReference type="EMBL" id="JASCXX010000050">
    <property type="protein sequence ID" value="MDI6451732.1"/>
    <property type="molecule type" value="Genomic_DNA"/>
</dbReference>
<dbReference type="Gene3D" id="3.90.245.10">
    <property type="entry name" value="Ribonucleoside hydrolase-like"/>
    <property type="match status" value="1"/>
</dbReference>
<dbReference type="CDD" id="cd00146">
    <property type="entry name" value="PKD"/>
    <property type="match status" value="1"/>
</dbReference>
<dbReference type="SUPFAM" id="SSF53590">
    <property type="entry name" value="Nucleoside hydrolase"/>
    <property type="match status" value="1"/>
</dbReference>
<dbReference type="Pfam" id="PF18911">
    <property type="entry name" value="PKD_4"/>
    <property type="match status" value="1"/>
</dbReference>
<proteinExistence type="predicted"/>
<sequence>MPSNYGFLSLVKGAVLALFFVMLGMTVHAADDPDRIQPYAANPFYWQYKGQPVLLLAGGLIVGLLPGFAAAEDLSTQVARTAPAGAIVPLDGPVLAGKSVTFKLSGNPSDPHWKLGDGATADGASVTHTYQKPGIHRVVMGSKVGETFNELSSAIVRVHTPETVHLPQVFLDTDARNEVDDQHYIAYALFSNLDVLGINSAHHGPHRINHFGAAQEPINYGEILYIIELSRISGLLEHRTENRIPQAFRGAKVPLQVPASGNWSDTQPIECEASEAILAAARGASPDNPVWVLPVGPCTNIASAILLAREEGLDLKSRIKIVWLGGGPERVNARSHNGGSDPWSVFVTGQSDVDFWIILEHPTGASITMDKRVESELYPDNRLGQYLEAITPAREKALFDVATISMVIGNHLGKSWLTLVEPSVVLGPDQQYQWKQVDSPTTVHIIRDIDEEAMKVDFFNTLNGKPTALPPTR</sequence>
<dbReference type="InterPro" id="IPR000601">
    <property type="entry name" value="PKD_dom"/>
</dbReference>
<organism evidence="3 4">
    <name type="scientific">Anaerobaca lacustris</name>
    <dbReference type="NCBI Taxonomy" id="3044600"/>
    <lineage>
        <taxon>Bacteria</taxon>
        <taxon>Pseudomonadati</taxon>
        <taxon>Planctomycetota</taxon>
        <taxon>Phycisphaerae</taxon>
        <taxon>Sedimentisphaerales</taxon>
        <taxon>Anaerobacaceae</taxon>
        <taxon>Anaerobaca</taxon>
    </lineage>
</organism>
<dbReference type="AlphaFoldDB" id="A0AAW6U1G1"/>
<protein>
    <submittedName>
        <fullName evidence="3">PKD domain-containing protein</fullName>
    </submittedName>
</protein>
<feature type="chain" id="PRO_5043386637" evidence="1">
    <location>
        <begin position="30"/>
        <end position="473"/>
    </location>
</feature>
<feature type="domain" description="PKD" evidence="2">
    <location>
        <begin position="105"/>
        <end position="140"/>
    </location>
</feature>
<comment type="caution">
    <text evidence="3">The sequence shown here is derived from an EMBL/GenBank/DDBJ whole genome shotgun (WGS) entry which is preliminary data.</text>
</comment>
<evidence type="ECO:0000313" key="4">
    <source>
        <dbReference type="Proteomes" id="UP001431776"/>
    </source>
</evidence>
<dbReference type="SMART" id="SM00089">
    <property type="entry name" value="PKD"/>
    <property type="match status" value="1"/>
</dbReference>
<reference evidence="3" key="1">
    <citation type="submission" date="2023-05" db="EMBL/GenBank/DDBJ databases">
        <title>Anaerotaeda fermentans gen. nov., sp. nov., a novel anaerobic planctomycete of the new family within the order Sedimentisphaerales isolated from Taman Peninsula, Russia.</title>
        <authorList>
            <person name="Khomyakova M.A."/>
            <person name="Merkel A.Y."/>
            <person name="Slobodkin A.I."/>
        </authorList>
    </citation>
    <scope>NUCLEOTIDE SEQUENCE</scope>
    <source>
        <strain evidence="3">M17dextr</strain>
    </source>
</reference>
<dbReference type="InterPro" id="IPR036452">
    <property type="entry name" value="Ribo_hydro-like"/>
</dbReference>
<dbReference type="InterPro" id="IPR022409">
    <property type="entry name" value="PKD/Chitinase_dom"/>
</dbReference>
<evidence type="ECO:0000256" key="1">
    <source>
        <dbReference type="SAM" id="SignalP"/>
    </source>
</evidence>
<dbReference type="InterPro" id="IPR013783">
    <property type="entry name" value="Ig-like_fold"/>
</dbReference>